<keyword evidence="4" id="KW-0131">Cell cycle</keyword>
<evidence type="ECO:0000256" key="3">
    <source>
        <dbReference type="ARBA" id="ARBA00023127"/>
    </source>
</evidence>
<dbReference type="CDD" id="cd20562">
    <property type="entry name" value="CYCLIN_AtCycA_like_rpt1"/>
    <property type="match status" value="1"/>
</dbReference>
<dbReference type="InterPro" id="IPR039361">
    <property type="entry name" value="Cyclin"/>
</dbReference>
<proteinExistence type="inferred from homology"/>
<evidence type="ECO:0000256" key="1">
    <source>
        <dbReference type="ARBA" id="ARBA00006955"/>
    </source>
</evidence>
<dbReference type="PANTHER" id="PTHR10177">
    <property type="entry name" value="CYCLINS"/>
    <property type="match status" value="1"/>
</dbReference>
<dbReference type="InterPro" id="IPR004367">
    <property type="entry name" value="Cyclin_C-dom"/>
</dbReference>
<dbReference type="SMART" id="SM01332">
    <property type="entry name" value="Cyclin_C"/>
    <property type="match status" value="1"/>
</dbReference>
<organism evidence="9 10">
    <name type="scientific">Cocos nucifera</name>
    <name type="common">Coconut palm</name>
    <dbReference type="NCBI Taxonomy" id="13894"/>
    <lineage>
        <taxon>Eukaryota</taxon>
        <taxon>Viridiplantae</taxon>
        <taxon>Streptophyta</taxon>
        <taxon>Embryophyta</taxon>
        <taxon>Tracheophyta</taxon>
        <taxon>Spermatophyta</taxon>
        <taxon>Magnoliopsida</taxon>
        <taxon>Liliopsida</taxon>
        <taxon>Arecaceae</taxon>
        <taxon>Arecoideae</taxon>
        <taxon>Cocoseae</taxon>
        <taxon>Attaleinae</taxon>
        <taxon>Cocos</taxon>
    </lineage>
</organism>
<accession>A0A8K0N3S9</accession>
<dbReference type="SMART" id="SM00385">
    <property type="entry name" value="CYCLIN"/>
    <property type="match status" value="2"/>
</dbReference>
<dbReference type="FunFam" id="1.10.472.10:FF:000013">
    <property type="entry name" value="Cyclin A1"/>
    <property type="match status" value="1"/>
</dbReference>
<evidence type="ECO:0000313" key="9">
    <source>
        <dbReference type="EMBL" id="KAG1347890.1"/>
    </source>
</evidence>
<feature type="domain" description="Cyclin-like" evidence="7">
    <location>
        <begin position="147"/>
        <end position="231"/>
    </location>
</feature>
<dbReference type="EMBL" id="CM017877">
    <property type="protein sequence ID" value="KAG1347890.1"/>
    <property type="molecule type" value="Genomic_DNA"/>
</dbReference>
<dbReference type="InterPro" id="IPR036915">
    <property type="entry name" value="Cyclin-like_sf"/>
</dbReference>
<dbReference type="InterPro" id="IPR013763">
    <property type="entry name" value="Cyclin-like_dom"/>
</dbReference>
<comment type="caution">
    <text evidence="9">The sequence shown here is derived from an EMBL/GenBank/DDBJ whole genome shotgun (WGS) entry which is preliminary data.</text>
</comment>
<keyword evidence="2" id="KW-0132">Cell division</keyword>
<gene>
    <name evidence="9" type="ORF">COCNU_06G017190</name>
</gene>
<evidence type="ECO:0000259" key="8">
    <source>
        <dbReference type="SMART" id="SM01332"/>
    </source>
</evidence>
<evidence type="ECO:0000256" key="4">
    <source>
        <dbReference type="ARBA" id="ARBA00023306"/>
    </source>
</evidence>
<dbReference type="SUPFAM" id="SSF47954">
    <property type="entry name" value="Cyclin-like"/>
    <property type="match status" value="2"/>
</dbReference>
<dbReference type="InterPro" id="IPR048258">
    <property type="entry name" value="Cyclins_cyclin-box"/>
</dbReference>
<feature type="domain" description="Cyclin C-terminal" evidence="8">
    <location>
        <begin position="240"/>
        <end position="363"/>
    </location>
</feature>
<evidence type="ECO:0000256" key="6">
    <source>
        <dbReference type="SAM" id="MobiDB-lite"/>
    </source>
</evidence>
<evidence type="ECO:0000256" key="2">
    <source>
        <dbReference type="ARBA" id="ARBA00022618"/>
    </source>
</evidence>
<dbReference type="PROSITE" id="PS00292">
    <property type="entry name" value="CYCLINS"/>
    <property type="match status" value="1"/>
</dbReference>
<protein>
    <submittedName>
        <fullName evidence="9">Cyclin-A3-1</fullName>
    </submittedName>
</protein>
<dbReference type="AlphaFoldDB" id="A0A8K0N3S9"/>
<evidence type="ECO:0000259" key="7">
    <source>
        <dbReference type="SMART" id="SM00385"/>
    </source>
</evidence>
<reference evidence="9" key="2">
    <citation type="submission" date="2019-07" db="EMBL/GenBank/DDBJ databases">
        <authorList>
            <person name="Yang Y."/>
            <person name="Bocs S."/>
            <person name="Baudouin L."/>
        </authorList>
    </citation>
    <scope>NUCLEOTIDE SEQUENCE</scope>
    <source>
        <tissue evidence="9">Spear leaf of Hainan Tall coconut</tissue>
    </source>
</reference>
<dbReference type="GO" id="GO:0051301">
    <property type="term" value="P:cell division"/>
    <property type="evidence" value="ECO:0007669"/>
    <property type="project" value="UniProtKB-KW"/>
</dbReference>
<feature type="compositionally biased region" description="Low complexity" evidence="6">
    <location>
        <begin position="12"/>
        <end position="26"/>
    </location>
</feature>
<dbReference type="Pfam" id="PF00134">
    <property type="entry name" value="Cyclin_N"/>
    <property type="match status" value="1"/>
</dbReference>
<dbReference type="CDD" id="cd20506">
    <property type="entry name" value="CYCLIN_AtCycA-like_rpt2"/>
    <property type="match status" value="1"/>
</dbReference>
<keyword evidence="10" id="KW-1185">Reference proteome</keyword>
<name>A0A8K0N3S9_COCNU</name>
<dbReference type="FunFam" id="1.10.472.10:FF:000167">
    <property type="entry name" value="Mitotic cyclin 6"/>
    <property type="match status" value="1"/>
</dbReference>
<feature type="region of interest" description="Disordered" evidence="6">
    <location>
        <begin position="1"/>
        <end position="94"/>
    </location>
</feature>
<dbReference type="OrthoDB" id="5590282at2759"/>
<dbReference type="InterPro" id="IPR006671">
    <property type="entry name" value="Cyclin_N"/>
</dbReference>
<evidence type="ECO:0000313" key="10">
    <source>
        <dbReference type="Proteomes" id="UP000797356"/>
    </source>
</evidence>
<keyword evidence="3 5" id="KW-0195">Cyclin</keyword>
<dbReference type="Proteomes" id="UP000797356">
    <property type="component" value="Chromosome 6"/>
</dbReference>
<feature type="domain" description="Cyclin-like" evidence="7">
    <location>
        <begin position="244"/>
        <end position="332"/>
    </location>
</feature>
<reference evidence="9" key="1">
    <citation type="journal article" date="2017" name="Gigascience">
        <title>The genome draft of coconut (Cocos nucifera).</title>
        <authorList>
            <person name="Xiao Y."/>
            <person name="Xu P."/>
            <person name="Fan H."/>
            <person name="Baudouin L."/>
            <person name="Xia W."/>
            <person name="Bocs S."/>
            <person name="Xu J."/>
            <person name="Li Q."/>
            <person name="Guo A."/>
            <person name="Zhou L."/>
            <person name="Li J."/>
            <person name="Wu Y."/>
            <person name="Ma Z."/>
            <person name="Armero A."/>
            <person name="Issali A.E."/>
            <person name="Liu N."/>
            <person name="Peng M."/>
            <person name="Yang Y."/>
        </authorList>
    </citation>
    <scope>NUCLEOTIDE SEQUENCE</scope>
    <source>
        <tissue evidence="9">Spear leaf of Hainan Tall coconut</tissue>
    </source>
</reference>
<dbReference type="Gene3D" id="1.10.472.10">
    <property type="entry name" value="Cyclin-like"/>
    <property type="match status" value="2"/>
</dbReference>
<comment type="similarity">
    <text evidence="1">Belongs to the cyclin family. Cyclin AB subfamily.</text>
</comment>
<dbReference type="Pfam" id="PF02984">
    <property type="entry name" value="Cyclin_C"/>
    <property type="match status" value="1"/>
</dbReference>
<evidence type="ECO:0000256" key="5">
    <source>
        <dbReference type="RuleBase" id="RU000383"/>
    </source>
</evidence>
<sequence length="376" mass="42462">MADKENIVPRLTRAAAKRTAASGSATQSQPKDQPPAKRKRVALSELPTLSNAIIRPSPDLRAAPFKPRLRSKEEDGEVSKVPPADLPAATTDIDSDVEDPQVCGHYAKDIYQYLRSMEVEQKRRPLVNYIETIQTDVTANMRGILVDWLVEVAEEYKLVSDTFFLTVSYIDRFLSFNALSRQKLQLLGVSSMLIASKYEEISPPHVEDFCYITDNTYTKKEVVKMESDILKFLNFEIGNPTTKTFLRRFTKAGQEEGKYPALQLEFLGSYLAELSLLDYGCLRFLPSVVAASAVFLARLTINPASHPWNETLQNYTGYRPSELKECIHAIHDLQLNKKGSALVATKDKYKQHRFKCVSALLPPSEIPTSYFEDLKE</sequence>